<dbReference type="AlphaFoldDB" id="A0A816NDH7"/>
<dbReference type="EMBL" id="CAJNRF010002003">
    <property type="protein sequence ID" value="CAF2032379.1"/>
    <property type="molecule type" value="Genomic_DNA"/>
</dbReference>
<evidence type="ECO:0000313" key="1">
    <source>
        <dbReference type="EMBL" id="CAF2032379.1"/>
    </source>
</evidence>
<evidence type="ECO:0000313" key="2">
    <source>
        <dbReference type="Proteomes" id="UP000663856"/>
    </source>
</evidence>
<name>A0A816NDH7_9BILA</name>
<accession>A0A816NDH7</accession>
<dbReference type="Proteomes" id="UP000663856">
    <property type="component" value="Unassembled WGS sequence"/>
</dbReference>
<comment type="caution">
    <text evidence="1">The sequence shown here is derived from an EMBL/GenBank/DDBJ whole genome shotgun (WGS) entry which is preliminary data.</text>
</comment>
<proteinExistence type="predicted"/>
<reference evidence="1" key="1">
    <citation type="submission" date="2021-02" db="EMBL/GenBank/DDBJ databases">
        <authorList>
            <person name="Nowell W R."/>
        </authorList>
    </citation>
    <scope>NUCLEOTIDE SEQUENCE</scope>
</reference>
<protein>
    <submittedName>
        <fullName evidence="1">Uncharacterized protein</fullName>
    </submittedName>
</protein>
<organism evidence="1 2">
    <name type="scientific">Rotaria magnacalcarata</name>
    <dbReference type="NCBI Taxonomy" id="392030"/>
    <lineage>
        <taxon>Eukaryota</taxon>
        <taxon>Metazoa</taxon>
        <taxon>Spiralia</taxon>
        <taxon>Gnathifera</taxon>
        <taxon>Rotifera</taxon>
        <taxon>Eurotatoria</taxon>
        <taxon>Bdelloidea</taxon>
        <taxon>Philodinida</taxon>
        <taxon>Philodinidae</taxon>
        <taxon>Rotaria</taxon>
    </lineage>
</organism>
<gene>
    <name evidence="1" type="ORF">WKI299_LOCUS6744</name>
</gene>
<sequence length="338" mass="39625">MRFALIVSNAAVVRPALRLNAQNFHMGDTTLNYVFYKPSDYYNQLKKSLQLIQQNARDQSNYSHMNNKKYYDRNRSNPHYDINDTILIRIHGLRSKLDPQFTLTPKIAIQKQHPTYWVRDQMNDQITRVHVNDMRPILLPLSFMFMFHVHSIPQHLSSFIVLFELNHLSSSNTLLFEKINLLFRFLFRLGNTIFSWGSMNTELQSVICMNLFTWLSLALLINSQDAFPGWYSRAQPFCKVCCPAQLSTTIMSSNYSCTCSNASPYVNPGEKWSLQNAIRYTVNFFLDKSATRKNWSIVLDPNYSPLSSYEQRKRIDYAIYDCFAVTFFYIKQYLINGH</sequence>